<comment type="caution">
    <text evidence="2">The sequence shown here is derived from an EMBL/GenBank/DDBJ whole genome shotgun (WGS) entry which is preliminary data.</text>
</comment>
<proteinExistence type="predicted"/>
<dbReference type="Proteomes" id="UP000298030">
    <property type="component" value="Unassembled WGS sequence"/>
</dbReference>
<protein>
    <submittedName>
        <fullName evidence="2">Uncharacterized protein</fullName>
    </submittedName>
</protein>
<keyword evidence="1" id="KW-1133">Transmembrane helix</keyword>
<keyword evidence="1" id="KW-0472">Membrane</keyword>
<evidence type="ECO:0000313" key="2">
    <source>
        <dbReference type="EMBL" id="TEB22616.1"/>
    </source>
</evidence>
<evidence type="ECO:0000313" key="3">
    <source>
        <dbReference type="Proteomes" id="UP000298030"/>
    </source>
</evidence>
<keyword evidence="1" id="KW-0812">Transmembrane</keyword>
<accession>A0A4Y7SL92</accession>
<organism evidence="2 3">
    <name type="scientific">Coprinellus micaceus</name>
    <name type="common">Glistening ink-cap mushroom</name>
    <name type="synonym">Coprinus micaceus</name>
    <dbReference type="NCBI Taxonomy" id="71717"/>
    <lineage>
        <taxon>Eukaryota</taxon>
        <taxon>Fungi</taxon>
        <taxon>Dikarya</taxon>
        <taxon>Basidiomycota</taxon>
        <taxon>Agaricomycotina</taxon>
        <taxon>Agaricomycetes</taxon>
        <taxon>Agaricomycetidae</taxon>
        <taxon>Agaricales</taxon>
        <taxon>Agaricineae</taxon>
        <taxon>Psathyrellaceae</taxon>
        <taxon>Coprinellus</taxon>
    </lineage>
</organism>
<name>A0A4Y7SL92_COPMI</name>
<gene>
    <name evidence="2" type="ORF">FA13DRAFT_1715927</name>
</gene>
<dbReference type="EMBL" id="QPFP01000088">
    <property type="protein sequence ID" value="TEB22616.1"/>
    <property type="molecule type" value="Genomic_DNA"/>
</dbReference>
<feature type="transmembrane region" description="Helical" evidence="1">
    <location>
        <begin position="136"/>
        <end position="158"/>
    </location>
</feature>
<reference evidence="2 3" key="1">
    <citation type="journal article" date="2019" name="Nat. Ecol. Evol.">
        <title>Megaphylogeny resolves global patterns of mushroom evolution.</title>
        <authorList>
            <person name="Varga T."/>
            <person name="Krizsan K."/>
            <person name="Foldi C."/>
            <person name="Dima B."/>
            <person name="Sanchez-Garcia M."/>
            <person name="Sanchez-Ramirez S."/>
            <person name="Szollosi G.J."/>
            <person name="Szarkandi J.G."/>
            <person name="Papp V."/>
            <person name="Albert L."/>
            <person name="Andreopoulos W."/>
            <person name="Angelini C."/>
            <person name="Antonin V."/>
            <person name="Barry K.W."/>
            <person name="Bougher N.L."/>
            <person name="Buchanan P."/>
            <person name="Buyck B."/>
            <person name="Bense V."/>
            <person name="Catcheside P."/>
            <person name="Chovatia M."/>
            <person name="Cooper J."/>
            <person name="Damon W."/>
            <person name="Desjardin D."/>
            <person name="Finy P."/>
            <person name="Geml J."/>
            <person name="Haridas S."/>
            <person name="Hughes K."/>
            <person name="Justo A."/>
            <person name="Karasinski D."/>
            <person name="Kautmanova I."/>
            <person name="Kiss B."/>
            <person name="Kocsube S."/>
            <person name="Kotiranta H."/>
            <person name="LaButti K.M."/>
            <person name="Lechner B.E."/>
            <person name="Liimatainen K."/>
            <person name="Lipzen A."/>
            <person name="Lukacs Z."/>
            <person name="Mihaltcheva S."/>
            <person name="Morgado L.N."/>
            <person name="Niskanen T."/>
            <person name="Noordeloos M.E."/>
            <person name="Ohm R.A."/>
            <person name="Ortiz-Santana B."/>
            <person name="Ovrebo C."/>
            <person name="Racz N."/>
            <person name="Riley R."/>
            <person name="Savchenko A."/>
            <person name="Shiryaev A."/>
            <person name="Soop K."/>
            <person name="Spirin V."/>
            <person name="Szebenyi C."/>
            <person name="Tomsovsky M."/>
            <person name="Tulloss R.E."/>
            <person name="Uehling J."/>
            <person name="Grigoriev I.V."/>
            <person name="Vagvolgyi C."/>
            <person name="Papp T."/>
            <person name="Martin F.M."/>
            <person name="Miettinen O."/>
            <person name="Hibbett D.S."/>
            <person name="Nagy L.G."/>
        </authorList>
    </citation>
    <scope>NUCLEOTIDE SEQUENCE [LARGE SCALE GENOMIC DNA]</scope>
    <source>
        <strain evidence="2 3">FP101781</strain>
    </source>
</reference>
<evidence type="ECO:0000256" key="1">
    <source>
        <dbReference type="SAM" id="Phobius"/>
    </source>
</evidence>
<dbReference type="AlphaFoldDB" id="A0A4Y7SL92"/>
<keyword evidence="3" id="KW-1185">Reference proteome</keyword>
<sequence>MTGTQSMSFSDPTLRLAYGFAKNSLENQTPQSARRRVKQRRFEFFLIAYPHGTCNSETTSYTSEAKCSISDIEEPYRDLTHPEQDLGMLQQCVQAYVMLGVALVVYIHRLADFVMFCPVVGGCEVGFRRTSITRHWGRVGIGCIVYTVYSALYIYVLVSAESWSGTWTRGTNLVRWDERTGLGDRARVVDLQTSRGDGQIPERLSLRGW</sequence>